<evidence type="ECO:0000313" key="3">
    <source>
        <dbReference type="Proteomes" id="UP000534286"/>
    </source>
</evidence>
<proteinExistence type="predicted"/>
<dbReference type="SUPFAM" id="SSF53098">
    <property type="entry name" value="Ribonuclease H-like"/>
    <property type="match status" value="1"/>
</dbReference>
<dbReference type="Proteomes" id="UP000534286">
    <property type="component" value="Unassembled WGS sequence"/>
</dbReference>
<organism evidence="2 3">
    <name type="scientific">Streptosporangium album</name>
    <dbReference type="NCBI Taxonomy" id="47479"/>
    <lineage>
        <taxon>Bacteria</taxon>
        <taxon>Bacillati</taxon>
        <taxon>Actinomycetota</taxon>
        <taxon>Actinomycetes</taxon>
        <taxon>Streptosporangiales</taxon>
        <taxon>Streptosporangiaceae</taxon>
        <taxon>Streptosporangium</taxon>
    </lineage>
</organism>
<keyword evidence="3" id="KW-1185">Reference proteome</keyword>
<dbReference type="GO" id="GO:0006313">
    <property type="term" value="P:DNA transposition"/>
    <property type="evidence" value="ECO:0007669"/>
    <property type="project" value="InterPro"/>
</dbReference>
<protein>
    <recommendedName>
        <fullName evidence="1">Transposase IS4-like domain-containing protein</fullName>
    </recommendedName>
</protein>
<accession>A0A7W7RUJ8</accession>
<dbReference type="GO" id="GO:0004803">
    <property type="term" value="F:transposase activity"/>
    <property type="evidence" value="ECO:0007669"/>
    <property type="project" value="InterPro"/>
</dbReference>
<dbReference type="PANTHER" id="PTHR37529:SF1">
    <property type="entry name" value="TRANSPOSASE INSG FOR INSERTION SEQUENCE ELEMENT IS4-RELATED"/>
    <property type="match status" value="1"/>
</dbReference>
<comment type="caution">
    <text evidence="2">The sequence shown here is derived from an EMBL/GenBank/DDBJ whole genome shotgun (WGS) entry which is preliminary data.</text>
</comment>
<dbReference type="Pfam" id="PF01609">
    <property type="entry name" value="DDE_Tnp_1"/>
    <property type="match status" value="1"/>
</dbReference>
<dbReference type="InterPro" id="IPR002559">
    <property type="entry name" value="Transposase_11"/>
</dbReference>
<evidence type="ECO:0000259" key="1">
    <source>
        <dbReference type="Pfam" id="PF01609"/>
    </source>
</evidence>
<dbReference type="RefSeq" id="WP_184754660.1">
    <property type="nucleotide sequence ID" value="NZ_JACHJU010000001.1"/>
</dbReference>
<dbReference type="GO" id="GO:0003677">
    <property type="term" value="F:DNA binding"/>
    <property type="evidence" value="ECO:0007669"/>
    <property type="project" value="InterPro"/>
</dbReference>
<sequence length="234" mass="25353">MRETVKRSGRGRLSDRVAVGVLTRTFPPGRVDAAPLKVLFEQARGPVGGPDTPGVWWRGRRLTAIDGFTLDLPDSPANRTEFGGPTDGAFPQVRCVAHAEVGTRALIDAAFGPYSVGEQTLTRDLIGDDGAQQTVSELFCLATTMLDPTAAPMEEIPALYRQRWEGETAIGAIKTTLRGDITVRLRSHQPDGVRQEVWALLCVYQALCELIADAAATPTRPSNTTSAEHWRTTA</sequence>
<reference evidence="2 3" key="1">
    <citation type="submission" date="2020-08" db="EMBL/GenBank/DDBJ databases">
        <title>Sequencing the genomes of 1000 actinobacteria strains.</title>
        <authorList>
            <person name="Klenk H.-P."/>
        </authorList>
    </citation>
    <scope>NUCLEOTIDE SEQUENCE [LARGE SCALE GENOMIC DNA]</scope>
    <source>
        <strain evidence="2 3">DSM 43023</strain>
    </source>
</reference>
<gene>
    <name evidence="2" type="ORF">FHR32_002799</name>
</gene>
<feature type="domain" description="Transposase IS4-like" evidence="1">
    <location>
        <begin position="143"/>
        <end position="204"/>
    </location>
</feature>
<dbReference type="AlphaFoldDB" id="A0A7W7RUJ8"/>
<evidence type="ECO:0000313" key="2">
    <source>
        <dbReference type="EMBL" id="MBB4938494.1"/>
    </source>
</evidence>
<dbReference type="InterPro" id="IPR012337">
    <property type="entry name" value="RNaseH-like_sf"/>
</dbReference>
<name>A0A7W7RUJ8_9ACTN</name>
<dbReference type="EMBL" id="JACHJU010000001">
    <property type="protein sequence ID" value="MBB4938494.1"/>
    <property type="molecule type" value="Genomic_DNA"/>
</dbReference>
<dbReference type="PANTHER" id="PTHR37529">
    <property type="entry name" value="TRANSPOSASE INSG FOR INSERTION SEQUENCE ELEMENT IS4-RELATED"/>
    <property type="match status" value="1"/>
</dbReference>